<dbReference type="EMBL" id="BDSP01000078">
    <property type="protein sequence ID" value="GAX14300.1"/>
    <property type="molecule type" value="Genomic_DNA"/>
</dbReference>
<evidence type="ECO:0000256" key="2">
    <source>
        <dbReference type="ARBA" id="ARBA00022692"/>
    </source>
</evidence>
<dbReference type="GO" id="GO:0003676">
    <property type="term" value="F:nucleic acid binding"/>
    <property type="evidence" value="ECO:0007669"/>
    <property type="project" value="InterPro"/>
</dbReference>
<evidence type="ECO:0000256" key="1">
    <source>
        <dbReference type="ARBA" id="ARBA00004141"/>
    </source>
</evidence>
<dbReference type="Pfam" id="PF13813">
    <property type="entry name" value="MBOAT_2"/>
    <property type="match status" value="1"/>
</dbReference>
<dbReference type="InterPro" id="IPR036397">
    <property type="entry name" value="RNaseH_sf"/>
</dbReference>
<dbReference type="GO" id="GO:0006139">
    <property type="term" value="P:nucleobase-containing compound metabolic process"/>
    <property type="evidence" value="ECO:0007669"/>
    <property type="project" value="InterPro"/>
</dbReference>
<proteinExistence type="predicted"/>
<evidence type="ECO:0000313" key="6">
    <source>
        <dbReference type="EMBL" id="GAX14300.1"/>
    </source>
</evidence>
<evidence type="ECO:0000256" key="4">
    <source>
        <dbReference type="ARBA" id="ARBA00023136"/>
    </source>
</evidence>
<dbReference type="PANTHER" id="PTHR46814">
    <property type="entry name" value="EGALITARIAN, ISOFORM B"/>
    <property type="match status" value="1"/>
</dbReference>
<dbReference type="AlphaFoldDB" id="A0A1Z5JJV5"/>
<keyword evidence="3" id="KW-1133">Transmembrane helix</keyword>
<protein>
    <recommendedName>
        <fullName evidence="5">3'-5' exonuclease domain-containing protein</fullName>
    </recommendedName>
</protein>
<dbReference type="InterPro" id="IPR002562">
    <property type="entry name" value="3'-5'_exonuclease_dom"/>
</dbReference>
<accession>A0A1Z5JJV5</accession>
<evidence type="ECO:0000259" key="5">
    <source>
        <dbReference type="SMART" id="SM00474"/>
    </source>
</evidence>
<dbReference type="SUPFAM" id="SSF53098">
    <property type="entry name" value="Ribonuclease H-like"/>
    <property type="match status" value="1"/>
</dbReference>
<name>A0A1Z5JJV5_FISSO</name>
<dbReference type="InterPro" id="IPR032805">
    <property type="entry name" value="Wax_synthase_dom"/>
</dbReference>
<dbReference type="InParanoid" id="A0A1Z5JJV5"/>
<dbReference type="SMART" id="SM00474">
    <property type="entry name" value="35EXOc"/>
    <property type="match status" value="1"/>
</dbReference>
<dbReference type="OrthoDB" id="42845at2759"/>
<comment type="subcellular location">
    <subcellularLocation>
        <location evidence="1">Membrane</location>
        <topology evidence="1">Multi-pass membrane protein</topology>
    </subcellularLocation>
</comment>
<keyword evidence="4" id="KW-0472">Membrane</keyword>
<organism evidence="6 7">
    <name type="scientific">Fistulifera solaris</name>
    <name type="common">Oleaginous diatom</name>
    <dbReference type="NCBI Taxonomy" id="1519565"/>
    <lineage>
        <taxon>Eukaryota</taxon>
        <taxon>Sar</taxon>
        <taxon>Stramenopiles</taxon>
        <taxon>Ochrophyta</taxon>
        <taxon>Bacillariophyta</taxon>
        <taxon>Bacillariophyceae</taxon>
        <taxon>Bacillariophycidae</taxon>
        <taxon>Naviculales</taxon>
        <taxon>Naviculaceae</taxon>
        <taxon>Fistulifera</taxon>
    </lineage>
</organism>
<gene>
    <name evidence="6" type="ORF">FisN_1Hh496</name>
</gene>
<dbReference type="Proteomes" id="UP000198406">
    <property type="component" value="Unassembled WGS sequence"/>
</dbReference>
<sequence>MNKYLVQSHEKMDVLKLFEKFDVDDRKPDIMFNAPFLGKIALALPYMSFWIESFLFLVLQAFINVLVATAMYTLVFRNLGTSQAYIIGYGIICPAVLYLPFIVVPIFDIQNVALLLCLCGGMPAVLFFRCLETMHGTLPVFATESYLNFVAYNAFTLQFTFHPETNQPNKVTRSELISRIALFLRVFVECTLLYNLLLPRGYILFDRKPIERVIDLYCWTHIANNFVMALLTSRLLEAGSIGLGILASLCVGLSMSGFNDNPLFGSTSVSDFWGKRWNKIIEMTLRRGVYRPLRNAGLSVSFAAFVTFVASGLLHEFELVMMTLRGGTGMKPYVPSFGAQFFFFTWNGLMLIGEHAFAQAPLFVWIGKHVPRPIRTFLILMLLEVKLMKLRSSANGIIGSHLPKATKASTANQKRHIDLASFSSYCAIKGTVNPCSHDENHVCKCDLCVKRNVHNLPTFQEGVTEREGDTMILVVDSTGNGNANSFLAAIDSALVARQSEHPSVAFDCEGVHLSRAGTVEIVALYFGKLAETDDVFLVDVGTKYGVSSALRAKLKELLESQTVVKIIHDVRMDSDALFHLHGITVNNIHVTASYHEVLTGRPDVSLKDMLKYYGIDESSPHDRSVYKHNPTFWAARPLTEQMKAWASGHVDKLLLVAEKQLDELNARGDGQALLEAALRCPLIVAILET</sequence>
<reference evidence="6 7" key="1">
    <citation type="journal article" date="2015" name="Plant Cell">
        <title>Oil accumulation by the oleaginous diatom Fistulifera solaris as revealed by the genome and transcriptome.</title>
        <authorList>
            <person name="Tanaka T."/>
            <person name="Maeda Y."/>
            <person name="Veluchamy A."/>
            <person name="Tanaka M."/>
            <person name="Abida H."/>
            <person name="Marechal E."/>
            <person name="Bowler C."/>
            <person name="Muto M."/>
            <person name="Sunaga Y."/>
            <person name="Tanaka M."/>
            <person name="Yoshino T."/>
            <person name="Taniguchi T."/>
            <person name="Fukuda Y."/>
            <person name="Nemoto M."/>
            <person name="Matsumoto M."/>
            <person name="Wong P.S."/>
            <person name="Aburatani S."/>
            <person name="Fujibuchi W."/>
        </authorList>
    </citation>
    <scope>NUCLEOTIDE SEQUENCE [LARGE SCALE GENOMIC DNA]</scope>
    <source>
        <strain evidence="6 7">JPCC DA0580</strain>
    </source>
</reference>
<dbReference type="InterPro" id="IPR012337">
    <property type="entry name" value="RNaseH-like_sf"/>
</dbReference>
<evidence type="ECO:0000313" key="7">
    <source>
        <dbReference type="Proteomes" id="UP000198406"/>
    </source>
</evidence>
<dbReference type="GO" id="GO:0008408">
    <property type="term" value="F:3'-5' exonuclease activity"/>
    <property type="evidence" value="ECO:0007669"/>
    <property type="project" value="InterPro"/>
</dbReference>
<evidence type="ECO:0000256" key="3">
    <source>
        <dbReference type="ARBA" id="ARBA00022989"/>
    </source>
</evidence>
<dbReference type="Pfam" id="PF01612">
    <property type="entry name" value="DNA_pol_A_exo1"/>
    <property type="match status" value="1"/>
</dbReference>
<dbReference type="PANTHER" id="PTHR46814:SF1">
    <property type="entry name" value="EGALITARIAN, ISOFORM B"/>
    <property type="match status" value="1"/>
</dbReference>
<keyword evidence="2" id="KW-0812">Transmembrane</keyword>
<dbReference type="GO" id="GO:0016020">
    <property type="term" value="C:membrane"/>
    <property type="evidence" value="ECO:0007669"/>
    <property type="project" value="UniProtKB-SubCell"/>
</dbReference>
<keyword evidence="7" id="KW-1185">Reference proteome</keyword>
<dbReference type="Gene3D" id="3.30.420.10">
    <property type="entry name" value="Ribonuclease H-like superfamily/Ribonuclease H"/>
    <property type="match status" value="1"/>
</dbReference>
<comment type="caution">
    <text evidence="6">The sequence shown here is derived from an EMBL/GenBank/DDBJ whole genome shotgun (WGS) entry which is preliminary data.</text>
</comment>
<feature type="domain" description="3'-5' exonuclease" evidence="5">
    <location>
        <begin position="471"/>
        <end position="665"/>
    </location>
</feature>